<dbReference type="Pfam" id="PF13563">
    <property type="entry name" value="2_5_RNA_ligase2"/>
    <property type="match status" value="1"/>
</dbReference>
<dbReference type="EMBL" id="JAKLTR010000003">
    <property type="protein sequence ID" value="MCG2613944.1"/>
    <property type="molecule type" value="Genomic_DNA"/>
</dbReference>
<dbReference type="Gene3D" id="3.90.1140.10">
    <property type="entry name" value="Cyclic phosphodiesterase"/>
    <property type="match status" value="1"/>
</dbReference>
<protein>
    <submittedName>
        <fullName evidence="1">2'-5' RNA ligase family protein</fullName>
    </submittedName>
</protein>
<name>A0ABS9KNT4_9BACT</name>
<dbReference type="InterPro" id="IPR050580">
    <property type="entry name" value="2H_phosphoesterase_YjcG-like"/>
</dbReference>
<gene>
    <name evidence="1" type="ORF">LZZ85_06610</name>
</gene>
<proteinExistence type="predicted"/>
<sequence>MQKDISTLSTYRSSEYLLVLNPHEELRDRIGKVKQEFAEKFKAQQAVWSKPHLTLVRFTQLEMMEERILNCLKVKAMSQYPFKVELKNFGSFPSHSIYVTVTTKEPIRELVKEIKKSQRLLKFDKEHKPHFIDEPHLTIARKLLPWQYEQSWLEYSSKNFTGRFIADGMILLKKRENDKSYHILKRFEFQNLPVNTKQGVLF</sequence>
<organism evidence="1 2">
    <name type="scientific">Terrimonas ginsenosidimutans</name>
    <dbReference type="NCBI Taxonomy" id="2908004"/>
    <lineage>
        <taxon>Bacteria</taxon>
        <taxon>Pseudomonadati</taxon>
        <taxon>Bacteroidota</taxon>
        <taxon>Chitinophagia</taxon>
        <taxon>Chitinophagales</taxon>
        <taxon>Chitinophagaceae</taxon>
        <taxon>Terrimonas</taxon>
    </lineage>
</organism>
<comment type="caution">
    <text evidence="1">The sequence shown here is derived from an EMBL/GenBank/DDBJ whole genome shotgun (WGS) entry which is preliminary data.</text>
</comment>
<accession>A0ABS9KNT4</accession>
<dbReference type="PANTHER" id="PTHR40037:SF1">
    <property type="entry name" value="PHOSPHOESTERASE SAOUHSC_00951-RELATED"/>
    <property type="match status" value="1"/>
</dbReference>
<dbReference type="RefSeq" id="WP_237869896.1">
    <property type="nucleotide sequence ID" value="NZ_JAKLTR010000003.1"/>
</dbReference>
<dbReference type="SUPFAM" id="SSF55144">
    <property type="entry name" value="LigT-like"/>
    <property type="match status" value="1"/>
</dbReference>
<dbReference type="Proteomes" id="UP001165367">
    <property type="component" value="Unassembled WGS sequence"/>
</dbReference>
<keyword evidence="2" id="KW-1185">Reference proteome</keyword>
<evidence type="ECO:0000313" key="2">
    <source>
        <dbReference type="Proteomes" id="UP001165367"/>
    </source>
</evidence>
<evidence type="ECO:0000313" key="1">
    <source>
        <dbReference type="EMBL" id="MCG2613944.1"/>
    </source>
</evidence>
<keyword evidence="1" id="KW-0436">Ligase</keyword>
<reference evidence="1" key="1">
    <citation type="submission" date="2022-01" db="EMBL/GenBank/DDBJ databases">
        <authorList>
            <person name="Jo J.-H."/>
            <person name="Im W.-T."/>
        </authorList>
    </citation>
    <scope>NUCLEOTIDE SEQUENCE</scope>
    <source>
        <strain evidence="1">NA20</strain>
    </source>
</reference>
<dbReference type="PANTHER" id="PTHR40037">
    <property type="entry name" value="PHOSPHOESTERASE YJCG-RELATED"/>
    <property type="match status" value="1"/>
</dbReference>
<dbReference type="GO" id="GO:0016874">
    <property type="term" value="F:ligase activity"/>
    <property type="evidence" value="ECO:0007669"/>
    <property type="project" value="UniProtKB-KW"/>
</dbReference>
<dbReference type="InterPro" id="IPR009097">
    <property type="entry name" value="Cyclic_Pdiesterase"/>
</dbReference>